<dbReference type="SMART" id="SM00705">
    <property type="entry name" value="THEG"/>
    <property type="match status" value="7"/>
</dbReference>
<dbReference type="PANTHER" id="PTHR15901">
    <property type="entry name" value="TESTICULAR HAPLOID EXPRESSED GENE PROTEIN"/>
    <property type="match status" value="1"/>
</dbReference>
<feature type="compositionally biased region" description="Basic and acidic residues" evidence="2">
    <location>
        <begin position="445"/>
        <end position="456"/>
    </location>
</feature>
<feature type="region of interest" description="Disordered" evidence="2">
    <location>
        <begin position="733"/>
        <end position="752"/>
    </location>
</feature>
<feature type="region of interest" description="Disordered" evidence="2">
    <location>
        <begin position="441"/>
        <end position="495"/>
    </location>
</feature>
<evidence type="ECO:0000256" key="1">
    <source>
        <dbReference type="ARBA" id="ARBA00022737"/>
    </source>
</evidence>
<sequence length="1019" mass="113969">MAAAKPHSLTSKNLKRFEKQFQEERKKSRRSLQRKIYPERTEADGQSSGIQSYGSQLSVFKDNLNEQKEAEKNAKGNILHGKRLSLLDRPRPETFRGNPEGQSRNESRRLTPRVVKIHYAEKSDHNSYNSQESDLDGQEKDTDDDDEDADDDDDSEEESSESDEISEDDDDEDSDDDDDESDSQAIPPWLRETPVSVRTHYTSSLNASSSSIPTIASQAKSPESIKTKTEREGSVASKVSSAPSYVMNKNQYRMKKLAVKKEKERGKLETQDTESEISFGLSHNLAAASRVSTRERGSTSQQSKGSYVTVRNWSRWTNYSGAGYSISEGSEVNKRSRKRKKNAFSTRAQTPRTRPVSRTLTQHDTSKSQPNLRKTGKQNITVTVDPDILRARRVSRTQIASRLSIRSIIKSVSVARAKSLPDLNREAVKSYFMMERDPTITSGRFGHERQNKSRDSTKRRKRILKRKERPKRNETSLSSASTVHSKATPVSLKGDRGSLLSSAISASSISKETGRSSHTSSVSSKLIVASKKPSLKPLRTNTGYLSKREFSSGQGSLLAPSTPISLILKRTPSQRSIVSEYSSYLSFAASSIKSARIRSRSRSSLSSTDGESTAVGPKPTSADKKNETPQNRSSEKENKFAIERERSTVKPQSSKIDKREEHREETRTSSSKSKRSPSLKQEKESDSETENLQLPPISPPANETSSVENSRNNSSLMVASPEVIRVNHPLPDLTEATRDTGMPLTWGNQEPMRPIPRAALSANTQSGRLITLATPKKDFQHDHPIKCNREQYTYSCGRESMILGVHPFALKANISDRVAQLARPKPEPEGHTEQRAAYIFSCGRSSPIWSVREAAKTAEEREYTLRLSLPKKAHPQYQPEREVPWPVSKTARRAVSSTRVEQLSRPKTREDGPVRESAWRVSSASRRAVASARVQALAKPKQTVEGYLPCKEVEWAINRGTLRVTASERTQTLAKPIIRESMDHLQFNPDAFAVSESARKANPSQRIVELAQPLLRGHK</sequence>
<dbReference type="EMBL" id="JARQWQ010000044">
    <property type="protein sequence ID" value="KAK2558370.1"/>
    <property type="molecule type" value="Genomic_DNA"/>
</dbReference>
<comment type="caution">
    <text evidence="3">The sequence shown here is derived from an EMBL/GenBank/DDBJ whole genome shotgun (WGS) entry which is preliminary data.</text>
</comment>
<feature type="compositionally biased region" description="Basic residues" evidence="2">
    <location>
        <begin position="457"/>
        <end position="470"/>
    </location>
</feature>
<feature type="compositionally biased region" description="Low complexity" evidence="2">
    <location>
        <begin position="45"/>
        <end position="54"/>
    </location>
</feature>
<feature type="compositionally biased region" description="Polar residues" evidence="2">
    <location>
        <begin position="199"/>
        <end position="221"/>
    </location>
</feature>
<keyword evidence="4" id="KW-1185">Reference proteome</keyword>
<feature type="compositionally biased region" description="Basic and acidic residues" evidence="2">
    <location>
        <begin position="655"/>
        <end position="667"/>
    </location>
</feature>
<feature type="region of interest" description="Disordered" evidence="2">
    <location>
        <begin position="894"/>
        <end position="917"/>
    </location>
</feature>
<dbReference type="PANTHER" id="PTHR15901:SF16">
    <property type="entry name" value="TESTICULAR HAPLOID EXPRESSED GENE PROTEIN"/>
    <property type="match status" value="1"/>
</dbReference>
<feature type="compositionally biased region" description="Polar residues" evidence="2">
    <location>
        <begin position="475"/>
        <end position="485"/>
    </location>
</feature>
<keyword evidence="1" id="KW-0677">Repeat</keyword>
<feature type="region of interest" description="Disordered" evidence="2">
    <location>
        <begin position="1"/>
        <end position="54"/>
    </location>
</feature>
<dbReference type="AlphaFoldDB" id="A0AAD9QCJ5"/>
<dbReference type="Pfam" id="PF14912">
    <property type="entry name" value="THEG"/>
    <property type="match status" value="4"/>
</dbReference>
<feature type="compositionally biased region" description="Basic and acidic residues" evidence="2">
    <location>
        <begin position="902"/>
        <end position="917"/>
    </location>
</feature>
<gene>
    <name evidence="3" type="ORF">P5673_019063</name>
</gene>
<feature type="compositionally biased region" description="Basic and acidic residues" evidence="2">
    <location>
        <begin position="223"/>
        <end position="233"/>
    </location>
</feature>
<protein>
    <submittedName>
        <fullName evidence="3">Testicular haploid expressed gene protein-like</fullName>
    </submittedName>
</protein>
<name>A0AAD9QCJ5_ACRCE</name>
<feature type="region of interest" description="Disordered" evidence="2">
    <location>
        <begin position="69"/>
        <end position="241"/>
    </location>
</feature>
<proteinExistence type="predicted"/>
<evidence type="ECO:0000313" key="4">
    <source>
        <dbReference type="Proteomes" id="UP001249851"/>
    </source>
</evidence>
<dbReference type="InterPro" id="IPR006623">
    <property type="entry name" value="THEG"/>
</dbReference>
<feature type="compositionally biased region" description="Acidic residues" evidence="2">
    <location>
        <begin position="133"/>
        <end position="182"/>
    </location>
</feature>
<feature type="compositionally biased region" description="Polar residues" evidence="2">
    <location>
        <begin position="343"/>
        <end position="373"/>
    </location>
</feature>
<reference evidence="3" key="2">
    <citation type="journal article" date="2023" name="Science">
        <title>Genomic signatures of disease resistance in endangered staghorn corals.</title>
        <authorList>
            <person name="Vollmer S.V."/>
            <person name="Selwyn J.D."/>
            <person name="Despard B.A."/>
            <person name="Roesel C.L."/>
        </authorList>
    </citation>
    <scope>NUCLEOTIDE SEQUENCE</scope>
    <source>
        <strain evidence="3">K2</strain>
    </source>
</reference>
<accession>A0AAD9QCJ5</accession>
<reference evidence="3" key="1">
    <citation type="journal article" date="2023" name="G3 (Bethesda)">
        <title>Whole genome assembly and annotation of the endangered Caribbean coral Acropora cervicornis.</title>
        <authorList>
            <person name="Selwyn J.D."/>
            <person name="Vollmer S.V."/>
        </authorList>
    </citation>
    <scope>NUCLEOTIDE SEQUENCE</scope>
    <source>
        <strain evidence="3">K2</strain>
    </source>
</reference>
<evidence type="ECO:0000313" key="3">
    <source>
        <dbReference type="EMBL" id="KAK2558370.1"/>
    </source>
</evidence>
<feature type="region of interest" description="Disordered" evidence="2">
    <location>
        <begin position="596"/>
        <end position="712"/>
    </location>
</feature>
<feature type="region of interest" description="Disordered" evidence="2">
    <location>
        <begin position="325"/>
        <end position="373"/>
    </location>
</feature>
<dbReference type="InterPro" id="IPR042401">
    <property type="entry name" value="SPMAP2-like"/>
</dbReference>
<feature type="compositionally biased region" description="Polar residues" evidence="2">
    <location>
        <begin position="701"/>
        <end position="712"/>
    </location>
</feature>
<dbReference type="Proteomes" id="UP001249851">
    <property type="component" value="Unassembled WGS sequence"/>
</dbReference>
<feature type="compositionally biased region" description="Basic and acidic residues" evidence="2">
    <location>
        <begin position="85"/>
        <end position="94"/>
    </location>
</feature>
<organism evidence="3 4">
    <name type="scientific">Acropora cervicornis</name>
    <name type="common">Staghorn coral</name>
    <dbReference type="NCBI Taxonomy" id="6130"/>
    <lineage>
        <taxon>Eukaryota</taxon>
        <taxon>Metazoa</taxon>
        <taxon>Cnidaria</taxon>
        <taxon>Anthozoa</taxon>
        <taxon>Hexacorallia</taxon>
        <taxon>Scleractinia</taxon>
        <taxon>Astrocoeniina</taxon>
        <taxon>Acroporidae</taxon>
        <taxon>Acropora</taxon>
    </lineage>
</organism>
<feature type="compositionally biased region" description="Basic and acidic residues" evidence="2">
    <location>
        <begin position="621"/>
        <end position="648"/>
    </location>
</feature>
<evidence type="ECO:0000256" key="2">
    <source>
        <dbReference type="SAM" id="MobiDB-lite"/>
    </source>
</evidence>
<feature type="compositionally biased region" description="Basic and acidic residues" evidence="2">
    <location>
        <begin position="15"/>
        <end position="26"/>
    </location>
</feature>